<dbReference type="Gene3D" id="2.170.150.80">
    <property type="entry name" value="NAC domain"/>
    <property type="match status" value="1"/>
</dbReference>
<proteinExistence type="predicted"/>
<dbReference type="PANTHER" id="PTHR31744:SF74">
    <property type="entry name" value="OS08G0433500 PROTEIN"/>
    <property type="match status" value="1"/>
</dbReference>
<evidence type="ECO:0000256" key="1">
    <source>
        <dbReference type="ARBA" id="ARBA00023015"/>
    </source>
</evidence>
<dbReference type="AlphaFoldDB" id="A0A8T0R029"/>
<keyword evidence="1" id="KW-0805">Transcription regulation</keyword>
<dbReference type="Pfam" id="PF02365">
    <property type="entry name" value="NAM"/>
    <property type="match status" value="1"/>
</dbReference>
<keyword evidence="3" id="KW-0804">Transcription</keyword>
<comment type="caution">
    <text evidence="7">The sequence shown here is derived from an EMBL/GenBank/DDBJ whole genome shotgun (WGS) entry which is preliminary data.</text>
</comment>
<dbReference type="PROSITE" id="PS51005">
    <property type="entry name" value="NAC"/>
    <property type="match status" value="1"/>
</dbReference>
<feature type="compositionally biased region" description="Basic and acidic residues" evidence="5">
    <location>
        <begin position="157"/>
        <end position="172"/>
    </location>
</feature>
<evidence type="ECO:0000256" key="4">
    <source>
        <dbReference type="ARBA" id="ARBA00023242"/>
    </source>
</evidence>
<evidence type="ECO:0000256" key="3">
    <source>
        <dbReference type="ARBA" id="ARBA00023163"/>
    </source>
</evidence>
<dbReference type="GO" id="GO:0003677">
    <property type="term" value="F:DNA binding"/>
    <property type="evidence" value="ECO:0007669"/>
    <property type="project" value="UniProtKB-KW"/>
</dbReference>
<evidence type="ECO:0000256" key="2">
    <source>
        <dbReference type="ARBA" id="ARBA00023125"/>
    </source>
</evidence>
<dbReference type="Proteomes" id="UP000823388">
    <property type="component" value="Chromosome 6N"/>
</dbReference>
<feature type="domain" description="NAC" evidence="6">
    <location>
        <begin position="5"/>
        <end position="152"/>
    </location>
</feature>
<organism evidence="7 8">
    <name type="scientific">Panicum virgatum</name>
    <name type="common">Blackwell switchgrass</name>
    <dbReference type="NCBI Taxonomy" id="38727"/>
    <lineage>
        <taxon>Eukaryota</taxon>
        <taxon>Viridiplantae</taxon>
        <taxon>Streptophyta</taxon>
        <taxon>Embryophyta</taxon>
        <taxon>Tracheophyta</taxon>
        <taxon>Spermatophyta</taxon>
        <taxon>Magnoliopsida</taxon>
        <taxon>Liliopsida</taxon>
        <taxon>Poales</taxon>
        <taxon>Poaceae</taxon>
        <taxon>PACMAD clade</taxon>
        <taxon>Panicoideae</taxon>
        <taxon>Panicodae</taxon>
        <taxon>Paniceae</taxon>
        <taxon>Panicinae</taxon>
        <taxon>Panicum</taxon>
        <taxon>Panicum sect. Hiantes</taxon>
    </lineage>
</organism>
<dbReference type="PANTHER" id="PTHR31744">
    <property type="entry name" value="PROTEIN CUP-SHAPED COTYLEDON 2-RELATED"/>
    <property type="match status" value="1"/>
</dbReference>
<evidence type="ECO:0000313" key="7">
    <source>
        <dbReference type="EMBL" id="KAG2578912.1"/>
    </source>
</evidence>
<sequence length="337" mass="37770">MDQLLPAGFRFFPTDEELITCYLARKAMDGSFTSPAIRDVDLYKSEPWDYLPCDLQEGYFFCTRGSKYLSGVRARRATRCGYWKSTGKDKAVHGRDGRLVGRRKTLVFYRGRAPRGEKTGWAMHEYAMGERSSSALLGGAQSEWVICKVFMRKHPRGNERKVTTEETVHDQDSTPGHLLPMVSVPDGCDGHEQEVAPPAAATDSQHTISRSGAHVMEGNEKDHRQQQQQMVHEELLMIDHHGWSGASPSWFNHDDLFNHDDQLGTHCSALPVMQMQSDDADYYLPALLESDGCDDLPNDAGSGLLDTGGEVTRHAEMITSAAIDPLHLDCLYWNFGF</sequence>
<keyword evidence="4" id="KW-0539">Nucleus</keyword>
<dbReference type="SUPFAM" id="SSF101941">
    <property type="entry name" value="NAC domain"/>
    <property type="match status" value="1"/>
</dbReference>
<dbReference type="GO" id="GO:0006355">
    <property type="term" value="P:regulation of DNA-templated transcription"/>
    <property type="evidence" value="ECO:0007669"/>
    <property type="project" value="InterPro"/>
</dbReference>
<dbReference type="InterPro" id="IPR036093">
    <property type="entry name" value="NAC_dom_sf"/>
</dbReference>
<gene>
    <name evidence="7" type="ORF">PVAP13_6NG138600</name>
</gene>
<evidence type="ECO:0000313" key="8">
    <source>
        <dbReference type="Proteomes" id="UP000823388"/>
    </source>
</evidence>
<keyword evidence="8" id="KW-1185">Reference proteome</keyword>
<evidence type="ECO:0000256" key="5">
    <source>
        <dbReference type="SAM" id="MobiDB-lite"/>
    </source>
</evidence>
<name>A0A8T0R029_PANVG</name>
<evidence type="ECO:0000259" key="6">
    <source>
        <dbReference type="PROSITE" id="PS51005"/>
    </source>
</evidence>
<accession>A0A8T0R029</accession>
<reference evidence="7" key="1">
    <citation type="submission" date="2020-05" db="EMBL/GenBank/DDBJ databases">
        <title>WGS assembly of Panicum virgatum.</title>
        <authorList>
            <person name="Lovell J.T."/>
            <person name="Jenkins J."/>
            <person name="Shu S."/>
            <person name="Juenger T.E."/>
            <person name="Schmutz J."/>
        </authorList>
    </citation>
    <scope>NUCLEOTIDE SEQUENCE</scope>
    <source>
        <strain evidence="7">AP13</strain>
    </source>
</reference>
<dbReference type="InterPro" id="IPR003441">
    <property type="entry name" value="NAC-dom"/>
</dbReference>
<dbReference type="EMBL" id="CM029048">
    <property type="protein sequence ID" value="KAG2578912.1"/>
    <property type="molecule type" value="Genomic_DNA"/>
</dbReference>
<feature type="region of interest" description="Disordered" evidence="5">
    <location>
        <begin position="157"/>
        <end position="176"/>
    </location>
</feature>
<keyword evidence="2" id="KW-0238">DNA-binding</keyword>
<protein>
    <recommendedName>
        <fullName evidence="6">NAC domain-containing protein</fullName>
    </recommendedName>
</protein>